<feature type="chain" id="PRO_5012393407" description="Peptidoglycan-associated lipoprotein" evidence="8">
    <location>
        <begin position="25"/>
        <end position="217"/>
    </location>
</feature>
<sequence>MIDRFQTVKLVCLCLCLGMLGTTAGCAKRAVSSAGEQQSPASAKAAPVENIVPDKIVTFPDHQPAPPSAAGGSSVAASRLEQPADSAPHQSSPRPESSTGAAAVGDADPVLTDIFFDLDRYTIRADAHSVLDTNAQLINNLSDKSVVIEGHCDERGTQAYNLVLGEKRAKSAKHYLEDLGVPAGKLKIVSYGEVRPSCHQHEERCWQKNRRAHFTTR</sequence>
<dbReference type="InterPro" id="IPR006664">
    <property type="entry name" value="OMP_bac"/>
</dbReference>
<dbReference type="EMBL" id="LT828648">
    <property type="protein sequence ID" value="SLM47295.1"/>
    <property type="molecule type" value="Genomic_DNA"/>
</dbReference>
<reference evidence="10 11" key="1">
    <citation type="submission" date="2017-03" db="EMBL/GenBank/DDBJ databases">
        <authorList>
            <person name="Afonso C.L."/>
            <person name="Miller P.J."/>
            <person name="Scott M.A."/>
            <person name="Spackman E."/>
            <person name="Goraichik I."/>
            <person name="Dimitrov K.M."/>
            <person name="Suarez D.L."/>
            <person name="Swayne D.E."/>
        </authorList>
    </citation>
    <scope>NUCLEOTIDE SEQUENCE [LARGE SCALE GENOMIC DNA]</scope>
    <source>
        <strain evidence="10">Genome sequencing of Nitrospira japonica strain NJ11</strain>
    </source>
</reference>
<dbReference type="PANTHER" id="PTHR30329:SF21">
    <property type="entry name" value="LIPOPROTEIN YIAD-RELATED"/>
    <property type="match status" value="1"/>
</dbReference>
<dbReference type="Pfam" id="PF00691">
    <property type="entry name" value="OmpA"/>
    <property type="match status" value="1"/>
</dbReference>
<dbReference type="PROSITE" id="PS51257">
    <property type="entry name" value="PROKAR_LIPOPROTEIN"/>
    <property type="match status" value="1"/>
</dbReference>
<dbReference type="PROSITE" id="PS51123">
    <property type="entry name" value="OMPA_2"/>
    <property type="match status" value="1"/>
</dbReference>
<dbReference type="InterPro" id="IPR036737">
    <property type="entry name" value="OmpA-like_sf"/>
</dbReference>
<dbReference type="InterPro" id="IPR050330">
    <property type="entry name" value="Bact_OuterMem_StrucFunc"/>
</dbReference>
<evidence type="ECO:0000256" key="3">
    <source>
        <dbReference type="ARBA" id="ARBA00023139"/>
    </source>
</evidence>
<dbReference type="KEGG" id="nja:NSJP_1123"/>
<dbReference type="AlphaFoldDB" id="A0A1W1I2U8"/>
<evidence type="ECO:0000256" key="2">
    <source>
        <dbReference type="ARBA" id="ARBA00023136"/>
    </source>
</evidence>
<dbReference type="PANTHER" id="PTHR30329">
    <property type="entry name" value="STATOR ELEMENT OF FLAGELLAR MOTOR COMPLEX"/>
    <property type="match status" value="1"/>
</dbReference>
<feature type="compositionally biased region" description="Polar residues" evidence="7">
    <location>
        <begin position="88"/>
        <end position="100"/>
    </location>
</feature>
<dbReference type="STRING" id="1325564.NSJP_1123"/>
<evidence type="ECO:0000256" key="8">
    <source>
        <dbReference type="SAM" id="SignalP"/>
    </source>
</evidence>
<dbReference type="InterPro" id="IPR039001">
    <property type="entry name" value="Pal"/>
</dbReference>
<keyword evidence="2 6" id="KW-0472">Membrane</keyword>
<dbReference type="RefSeq" id="WP_080885854.1">
    <property type="nucleotide sequence ID" value="NZ_LT828648.1"/>
</dbReference>
<dbReference type="HAMAP" id="MF_02204">
    <property type="entry name" value="Pal"/>
    <property type="match status" value="1"/>
</dbReference>
<dbReference type="PRINTS" id="PR01021">
    <property type="entry name" value="OMPADOMAIN"/>
</dbReference>
<dbReference type="CDD" id="cd07185">
    <property type="entry name" value="OmpA_C-like"/>
    <property type="match status" value="1"/>
</dbReference>
<keyword evidence="3 6" id="KW-0564">Palmitate</keyword>
<protein>
    <recommendedName>
        <fullName evidence="6">Peptidoglycan-associated lipoprotein</fullName>
        <shortName evidence="6">PAL</shortName>
    </recommendedName>
</protein>
<dbReference type="GO" id="GO:0051301">
    <property type="term" value="P:cell division"/>
    <property type="evidence" value="ECO:0007669"/>
    <property type="project" value="InterPro"/>
</dbReference>
<gene>
    <name evidence="6" type="primary">pal</name>
    <name evidence="10" type="ORF">NSJP_1123</name>
</gene>
<feature type="region of interest" description="Disordered" evidence="7">
    <location>
        <begin position="57"/>
        <end position="104"/>
    </location>
</feature>
<evidence type="ECO:0000256" key="5">
    <source>
        <dbReference type="ARBA" id="ARBA00023288"/>
    </source>
</evidence>
<feature type="signal peptide" evidence="8">
    <location>
        <begin position="1"/>
        <end position="24"/>
    </location>
</feature>
<evidence type="ECO:0000259" key="9">
    <source>
        <dbReference type="PROSITE" id="PS51123"/>
    </source>
</evidence>
<evidence type="ECO:0000313" key="10">
    <source>
        <dbReference type="EMBL" id="SLM47295.1"/>
    </source>
</evidence>
<evidence type="ECO:0000256" key="6">
    <source>
        <dbReference type="HAMAP-Rule" id="MF_02204"/>
    </source>
</evidence>
<proteinExistence type="inferred from homology"/>
<evidence type="ECO:0000256" key="7">
    <source>
        <dbReference type="SAM" id="MobiDB-lite"/>
    </source>
</evidence>
<keyword evidence="4 6" id="KW-0998">Cell outer membrane</keyword>
<evidence type="ECO:0000256" key="1">
    <source>
        <dbReference type="ARBA" id="ARBA00022729"/>
    </source>
</evidence>
<keyword evidence="5 6" id="KW-0449">Lipoprotein</keyword>
<comment type="similarity">
    <text evidence="6">Belongs to the Pal lipoprotein family.</text>
</comment>
<feature type="compositionally biased region" description="Low complexity" evidence="7">
    <location>
        <begin position="68"/>
        <end position="78"/>
    </location>
</feature>
<keyword evidence="11" id="KW-1185">Reference proteome</keyword>
<accession>A0A1W1I2U8</accession>
<comment type="subcellular location">
    <subcellularLocation>
        <location evidence="6">Cell outer membrane</location>
        <topology evidence="6">Lipid-anchor</topology>
    </subcellularLocation>
</comment>
<dbReference type="InterPro" id="IPR006665">
    <property type="entry name" value="OmpA-like"/>
</dbReference>
<keyword evidence="1 6" id="KW-0732">Signal</keyword>
<feature type="domain" description="OmpA-like" evidence="9">
    <location>
        <begin position="104"/>
        <end position="217"/>
    </location>
</feature>
<dbReference type="SUPFAM" id="SSF103088">
    <property type="entry name" value="OmpA-like"/>
    <property type="match status" value="1"/>
</dbReference>
<dbReference type="Proteomes" id="UP000192042">
    <property type="component" value="Chromosome I"/>
</dbReference>
<dbReference type="GO" id="GO:0009279">
    <property type="term" value="C:cell outer membrane"/>
    <property type="evidence" value="ECO:0007669"/>
    <property type="project" value="UniProtKB-SubCell"/>
</dbReference>
<organism evidence="10 11">
    <name type="scientific">Nitrospira japonica</name>
    <dbReference type="NCBI Taxonomy" id="1325564"/>
    <lineage>
        <taxon>Bacteria</taxon>
        <taxon>Pseudomonadati</taxon>
        <taxon>Nitrospirota</taxon>
        <taxon>Nitrospiria</taxon>
        <taxon>Nitrospirales</taxon>
        <taxon>Nitrospiraceae</taxon>
        <taxon>Nitrospira</taxon>
    </lineage>
</organism>
<dbReference type="Gene3D" id="3.30.1330.60">
    <property type="entry name" value="OmpA-like domain"/>
    <property type="match status" value="1"/>
</dbReference>
<evidence type="ECO:0000256" key="4">
    <source>
        <dbReference type="ARBA" id="ARBA00023237"/>
    </source>
</evidence>
<evidence type="ECO:0000313" key="11">
    <source>
        <dbReference type="Proteomes" id="UP000192042"/>
    </source>
</evidence>
<name>A0A1W1I2U8_9BACT</name>